<dbReference type="Proteomes" id="UP000593571">
    <property type="component" value="Unassembled WGS sequence"/>
</dbReference>
<proteinExistence type="predicted"/>
<dbReference type="AlphaFoldDB" id="A0A7J8BT70"/>
<name>A0A7J8BT70_ROUAE</name>
<organism evidence="2 3">
    <name type="scientific">Rousettus aegyptiacus</name>
    <name type="common">Egyptian fruit bat</name>
    <name type="synonym">Pteropus aegyptiacus</name>
    <dbReference type="NCBI Taxonomy" id="9407"/>
    <lineage>
        <taxon>Eukaryota</taxon>
        <taxon>Metazoa</taxon>
        <taxon>Chordata</taxon>
        <taxon>Craniata</taxon>
        <taxon>Vertebrata</taxon>
        <taxon>Euteleostomi</taxon>
        <taxon>Mammalia</taxon>
        <taxon>Eutheria</taxon>
        <taxon>Laurasiatheria</taxon>
        <taxon>Chiroptera</taxon>
        <taxon>Yinpterochiroptera</taxon>
        <taxon>Pteropodoidea</taxon>
        <taxon>Pteropodidae</taxon>
        <taxon>Rousettinae</taxon>
        <taxon>Rousettus</taxon>
    </lineage>
</organism>
<accession>A0A7J8BT70</accession>
<sequence>MGELVGLKGPRVLAPRKGPGHRRELRWPLWGRHEPHGAPEVLTPREGAVCQASRSLSLAGVLPARLASWKPAGPAPAPELGPRRGDPRPACAGAPPRRRGGSTPVNPLPAPTARRLPLTAQQCGRRPGRPSPRDTLVPMAPAAARLNRPAGWTLSSCACVFPQSRRQTI</sequence>
<feature type="region of interest" description="Disordered" evidence="1">
    <location>
        <begin position="68"/>
        <end position="136"/>
    </location>
</feature>
<reference evidence="2 3" key="1">
    <citation type="journal article" date="2020" name="Nature">
        <title>Six reference-quality genomes reveal evolution of bat adaptations.</title>
        <authorList>
            <person name="Jebb D."/>
            <person name="Huang Z."/>
            <person name="Pippel M."/>
            <person name="Hughes G.M."/>
            <person name="Lavrichenko K."/>
            <person name="Devanna P."/>
            <person name="Winkler S."/>
            <person name="Jermiin L.S."/>
            <person name="Skirmuntt E.C."/>
            <person name="Katzourakis A."/>
            <person name="Burkitt-Gray L."/>
            <person name="Ray D.A."/>
            <person name="Sullivan K.A.M."/>
            <person name="Roscito J.G."/>
            <person name="Kirilenko B.M."/>
            <person name="Davalos L.M."/>
            <person name="Corthals A.P."/>
            <person name="Power M.L."/>
            <person name="Jones G."/>
            <person name="Ransome R.D."/>
            <person name="Dechmann D.K.N."/>
            <person name="Locatelli A.G."/>
            <person name="Puechmaille S.J."/>
            <person name="Fedrigo O."/>
            <person name="Jarvis E.D."/>
            <person name="Hiller M."/>
            <person name="Vernes S.C."/>
            <person name="Myers E.W."/>
            <person name="Teeling E.C."/>
        </authorList>
    </citation>
    <scope>NUCLEOTIDE SEQUENCE [LARGE SCALE GENOMIC DNA]</scope>
    <source>
        <strain evidence="2">MRouAeg1</strain>
        <tissue evidence="2">Muscle</tissue>
    </source>
</reference>
<feature type="compositionally biased region" description="Low complexity" evidence="1">
    <location>
        <begin position="111"/>
        <end position="120"/>
    </location>
</feature>
<evidence type="ECO:0000313" key="3">
    <source>
        <dbReference type="Proteomes" id="UP000593571"/>
    </source>
</evidence>
<evidence type="ECO:0000256" key="1">
    <source>
        <dbReference type="SAM" id="MobiDB-lite"/>
    </source>
</evidence>
<gene>
    <name evidence="2" type="ORF">HJG63_009646</name>
</gene>
<evidence type="ECO:0000313" key="2">
    <source>
        <dbReference type="EMBL" id="KAF6401595.1"/>
    </source>
</evidence>
<dbReference type="EMBL" id="JACASE010000016">
    <property type="protein sequence ID" value="KAF6401595.1"/>
    <property type="molecule type" value="Genomic_DNA"/>
</dbReference>
<feature type="region of interest" description="Disordered" evidence="1">
    <location>
        <begin position="1"/>
        <end position="23"/>
    </location>
</feature>
<keyword evidence="3" id="KW-1185">Reference proteome</keyword>
<protein>
    <submittedName>
        <fullName evidence="2">Uncharacterized protein</fullName>
    </submittedName>
</protein>
<comment type="caution">
    <text evidence="2">The sequence shown here is derived from an EMBL/GenBank/DDBJ whole genome shotgun (WGS) entry which is preliminary data.</text>
</comment>